<evidence type="ECO:0000256" key="9">
    <source>
        <dbReference type="ARBA" id="ARBA00023304"/>
    </source>
</evidence>
<dbReference type="SUPFAM" id="SSF52016">
    <property type="entry name" value="LeuD/IlvD-like"/>
    <property type="match status" value="1"/>
</dbReference>
<keyword evidence="9 10" id="KW-0100">Branched-chain amino acid biosynthesis</keyword>
<evidence type="ECO:0000256" key="1">
    <source>
        <dbReference type="ARBA" id="ARBA00000491"/>
    </source>
</evidence>
<dbReference type="EC" id="4.2.1.33" evidence="10"/>
<keyword evidence="7 10" id="KW-0028">Amino-acid biosynthesis</keyword>
<dbReference type="NCBIfam" id="TIGR00171">
    <property type="entry name" value="leuD"/>
    <property type="match status" value="1"/>
</dbReference>
<evidence type="ECO:0000259" key="11">
    <source>
        <dbReference type="Pfam" id="PF00694"/>
    </source>
</evidence>
<evidence type="ECO:0000256" key="3">
    <source>
        <dbReference type="ARBA" id="ARBA00004729"/>
    </source>
</evidence>
<protein>
    <recommendedName>
        <fullName evidence="10">3-isopropylmalate dehydratase small subunit</fullName>
        <ecNumber evidence="10">4.2.1.33</ecNumber>
    </recommendedName>
    <alternativeName>
        <fullName evidence="10">Alpha-IPM isomerase</fullName>
        <shortName evidence="10">IPMI</shortName>
    </alternativeName>
    <alternativeName>
        <fullName evidence="10">Isopropylmalate isomerase</fullName>
    </alternativeName>
</protein>
<gene>
    <name evidence="10 12" type="primary">leuD</name>
    <name evidence="12" type="ORF">F0U44_08595</name>
</gene>
<comment type="pathway">
    <text evidence="3 10">Amino-acid biosynthesis; L-leucine biosynthesis; L-leucine from 3-methyl-2-oxobutanoate: step 2/4.</text>
</comment>
<dbReference type="GO" id="GO:0009316">
    <property type="term" value="C:3-isopropylmalate dehydratase complex"/>
    <property type="evidence" value="ECO:0007669"/>
    <property type="project" value="InterPro"/>
</dbReference>
<dbReference type="PANTHER" id="PTHR43345">
    <property type="entry name" value="3-ISOPROPYLMALATE DEHYDRATASE SMALL SUBUNIT 2-RELATED-RELATED"/>
    <property type="match status" value="1"/>
</dbReference>
<reference evidence="12 13" key="2">
    <citation type="submission" date="2019-09" db="EMBL/GenBank/DDBJ databases">
        <authorList>
            <person name="Jin C."/>
        </authorList>
    </citation>
    <scope>NUCLEOTIDE SEQUENCE [LARGE SCALE GENOMIC DNA]</scope>
    <source>
        <strain evidence="12 13">BN130099</strain>
    </source>
</reference>
<dbReference type="GO" id="GO:0003861">
    <property type="term" value="F:3-isopropylmalate dehydratase activity"/>
    <property type="evidence" value="ECO:0007669"/>
    <property type="project" value="UniProtKB-UniRule"/>
</dbReference>
<evidence type="ECO:0000313" key="13">
    <source>
        <dbReference type="Proteomes" id="UP000325003"/>
    </source>
</evidence>
<keyword evidence="8 10" id="KW-0456">Lyase</keyword>
<dbReference type="InterPro" id="IPR004431">
    <property type="entry name" value="3-IsopropMal_deHydase_ssu"/>
</dbReference>
<evidence type="ECO:0000256" key="2">
    <source>
        <dbReference type="ARBA" id="ARBA00002695"/>
    </source>
</evidence>
<evidence type="ECO:0000256" key="5">
    <source>
        <dbReference type="ARBA" id="ARBA00011271"/>
    </source>
</evidence>
<dbReference type="Gene3D" id="3.20.19.10">
    <property type="entry name" value="Aconitase, domain 4"/>
    <property type="match status" value="1"/>
</dbReference>
<evidence type="ECO:0000313" key="12">
    <source>
        <dbReference type="EMBL" id="KAA1418557.1"/>
    </source>
</evidence>
<keyword evidence="13" id="KW-1185">Reference proteome</keyword>
<comment type="function">
    <text evidence="2 10">Catalyzes the isomerization between 2-isopropylmalate and 3-isopropylmalate, via the formation of 2-isopropylmaleate.</text>
</comment>
<dbReference type="EMBL" id="VUJV01000003">
    <property type="protein sequence ID" value="KAA1418557.1"/>
    <property type="molecule type" value="Genomic_DNA"/>
</dbReference>
<organism evidence="12 13">
    <name type="scientific">Nocardioides humilatus</name>
    <dbReference type="NCBI Taxonomy" id="2607660"/>
    <lineage>
        <taxon>Bacteria</taxon>
        <taxon>Bacillati</taxon>
        <taxon>Actinomycetota</taxon>
        <taxon>Actinomycetes</taxon>
        <taxon>Propionibacteriales</taxon>
        <taxon>Nocardioidaceae</taxon>
        <taxon>Nocardioides</taxon>
    </lineage>
</organism>
<evidence type="ECO:0000256" key="6">
    <source>
        <dbReference type="ARBA" id="ARBA00022430"/>
    </source>
</evidence>
<dbReference type="InterPro" id="IPR033940">
    <property type="entry name" value="IPMI_Swivel"/>
</dbReference>
<dbReference type="InterPro" id="IPR000573">
    <property type="entry name" value="AconitaseA/IPMdHydase_ssu_swvl"/>
</dbReference>
<dbReference type="CDD" id="cd01577">
    <property type="entry name" value="IPMI_Swivel"/>
    <property type="match status" value="1"/>
</dbReference>
<dbReference type="Proteomes" id="UP000325003">
    <property type="component" value="Unassembled WGS sequence"/>
</dbReference>
<evidence type="ECO:0000256" key="7">
    <source>
        <dbReference type="ARBA" id="ARBA00022605"/>
    </source>
</evidence>
<dbReference type="InterPro" id="IPR015928">
    <property type="entry name" value="Aconitase/3IPM_dehydase_swvl"/>
</dbReference>
<sequence>MEKFTSHTGTALPLRRSNVDTDQIIPAVYLKRVTRTGFEDGLFAAWRGDPEFVANKPEYQGVSVLVAGPDFGTGSSREHAVWALMDYGFKVVLSSRFADIFRGNSGKAGLLSVPVDQDVIEQLWALIEADPTTQVTVDLESRTVTAGDLTAEFQIDDYTRYRLLNGLDDIGITLGNEADIAAYEGKRPTWKPVTQHA</sequence>
<proteinExistence type="inferred from homology"/>
<feature type="domain" description="Aconitase A/isopropylmalate dehydratase small subunit swivel" evidence="11">
    <location>
        <begin position="1"/>
        <end position="116"/>
    </location>
</feature>
<dbReference type="GO" id="GO:0009098">
    <property type="term" value="P:L-leucine biosynthetic process"/>
    <property type="evidence" value="ECO:0007669"/>
    <property type="project" value="UniProtKB-UniRule"/>
</dbReference>
<comment type="similarity">
    <text evidence="4 10">Belongs to the LeuD family. LeuD type 1 subfamily.</text>
</comment>
<accession>A0A5B1LFY5</accession>
<reference evidence="12 13" key="1">
    <citation type="submission" date="2019-09" db="EMBL/GenBank/DDBJ databases">
        <title>Nocardioides panacisoli sp. nov., isolated from the soil of a ginseng field.</title>
        <authorList>
            <person name="Cho C."/>
        </authorList>
    </citation>
    <scope>NUCLEOTIDE SEQUENCE [LARGE SCALE GENOMIC DNA]</scope>
    <source>
        <strain evidence="12 13">BN130099</strain>
    </source>
</reference>
<comment type="subunit">
    <text evidence="5 10">Heterodimer of LeuC and LeuD.</text>
</comment>
<comment type="catalytic activity">
    <reaction evidence="1 10">
        <text>(2R,3S)-3-isopropylmalate = (2S)-2-isopropylmalate</text>
        <dbReference type="Rhea" id="RHEA:32287"/>
        <dbReference type="ChEBI" id="CHEBI:1178"/>
        <dbReference type="ChEBI" id="CHEBI:35121"/>
        <dbReference type="EC" id="4.2.1.33"/>
    </reaction>
</comment>
<dbReference type="RefSeq" id="WP_149727897.1">
    <property type="nucleotide sequence ID" value="NZ_VUJV01000003.1"/>
</dbReference>
<dbReference type="PANTHER" id="PTHR43345:SF5">
    <property type="entry name" value="3-ISOPROPYLMALATE DEHYDRATASE SMALL SUBUNIT"/>
    <property type="match status" value="1"/>
</dbReference>
<dbReference type="HAMAP" id="MF_01031">
    <property type="entry name" value="LeuD_type1"/>
    <property type="match status" value="1"/>
</dbReference>
<dbReference type="AlphaFoldDB" id="A0A5B1LFY5"/>
<dbReference type="UniPathway" id="UPA00048">
    <property type="reaction ID" value="UER00071"/>
</dbReference>
<comment type="caution">
    <text evidence="12">The sequence shown here is derived from an EMBL/GenBank/DDBJ whole genome shotgun (WGS) entry which is preliminary data.</text>
</comment>
<evidence type="ECO:0000256" key="10">
    <source>
        <dbReference type="HAMAP-Rule" id="MF_01031"/>
    </source>
</evidence>
<evidence type="ECO:0000256" key="4">
    <source>
        <dbReference type="ARBA" id="ARBA00009845"/>
    </source>
</evidence>
<name>A0A5B1LFY5_9ACTN</name>
<dbReference type="FunFam" id="3.20.19.10:FF:000003">
    <property type="entry name" value="3-isopropylmalate dehydratase small subunit"/>
    <property type="match status" value="1"/>
</dbReference>
<dbReference type="NCBIfam" id="NF002458">
    <property type="entry name" value="PRK01641.1"/>
    <property type="match status" value="1"/>
</dbReference>
<dbReference type="InterPro" id="IPR050075">
    <property type="entry name" value="LeuD"/>
</dbReference>
<keyword evidence="6 10" id="KW-0432">Leucine biosynthesis</keyword>
<dbReference type="Pfam" id="PF00694">
    <property type="entry name" value="Aconitase_C"/>
    <property type="match status" value="1"/>
</dbReference>
<evidence type="ECO:0000256" key="8">
    <source>
        <dbReference type="ARBA" id="ARBA00023239"/>
    </source>
</evidence>